<accession>A0ABT0LDT5</accession>
<dbReference type="Proteomes" id="UP001203423">
    <property type="component" value="Unassembled WGS sequence"/>
</dbReference>
<protein>
    <submittedName>
        <fullName evidence="1">Uncharacterized protein</fullName>
    </submittedName>
</protein>
<organism evidence="1 2">
    <name type="scientific">Shewanella surugensis</name>
    <dbReference type="NCBI Taxonomy" id="212020"/>
    <lineage>
        <taxon>Bacteria</taxon>
        <taxon>Pseudomonadati</taxon>
        <taxon>Pseudomonadota</taxon>
        <taxon>Gammaproteobacteria</taxon>
        <taxon>Alteromonadales</taxon>
        <taxon>Shewanellaceae</taxon>
        <taxon>Shewanella</taxon>
    </lineage>
</organism>
<name>A0ABT0LDT5_9GAMM</name>
<keyword evidence="2" id="KW-1185">Reference proteome</keyword>
<sequence>MIMDMPPSIESDVFQALQQSTEVVSVTPSTNALNPADLLVRLHNTQTSAQANSQSFHHQVSQVLSEAIALGPLSVSLPAPTPMTGGGGNNPIEKVNFALLNGEGWIPPLPLGSGGSGQPGSSNINLALLEGEAGWLPPVPMTGGGSSKPSNDVSFALLNGEEGWVPPLPMGGGGTTQPSNDVSSFVVMS</sequence>
<dbReference type="RefSeq" id="WP_248941057.1">
    <property type="nucleotide sequence ID" value="NZ_JAKIKS010000059.1"/>
</dbReference>
<dbReference type="EMBL" id="JAKIKS010000059">
    <property type="protein sequence ID" value="MCL1125739.1"/>
    <property type="molecule type" value="Genomic_DNA"/>
</dbReference>
<gene>
    <name evidence="1" type="ORF">L2764_14965</name>
</gene>
<proteinExistence type="predicted"/>
<comment type="caution">
    <text evidence="1">The sequence shown here is derived from an EMBL/GenBank/DDBJ whole genome shotgun (WGS) entry which is preliminary data.</text>
</comment>
<reference evidence="1 2" key="1">
    <citation type="submission" date="2022-01" db="EMBL/GenBank/DDBJ databases">
        <title>Whole genome-based taxonomy of the Shewanellaceae.</title>
        <authorList>
            <person name="Martin-Rodriguez A.J."/>
        </authorList>
    </citation>
    <scope>NUCLEOTIDE SEQUENCE [LARGE SCALE GENOMIC DNA]</scope>
    <source>
        <strain evidence="1 2">DSM 17177</strain>
    </source>
</reference>
<evidence type="ECO:0000313" key="1">
    <source>
        <dbReference type="EMBL" id="MCL1125739.1"/>
    </source>
</evidence>
<evidence type="ECO:0000313" key="2">
    <source>
        <dbReference type="Proteomes" id="UP001203423"/>
    </source>
</evidence>